<comment type="caution">
    <text evidence="2">The sequence shown here is derived from an EMBL/GenBank/DDBJ whole genome shotgun (WGS) entry which is preliminary data.</text>
</comment>
<protein>
    <recommendedName>
        <fullName evidence="1">Methyltransferase domain-containing protein</fullName>
    </recommendedName>
</protein>
<proteinExistence type="predicted"/>
<feature type="domain" description="Methyltransferase" evidence="1">
    <location>
        <begin position="48"/>
        <end position="147"/>
    </location>
</feature>
<dbReference type="InterPro" id="IPR041698">
    <property type="entry name" value="Methyltransf_25"/>
</dbReference>
<dbReference type="AlphaFoldDB" id="A0A8H3G014"/>
<dbReference type="Proteomes" id="UP000664534">
    <property type="component" value="Unassembled WGS sequence"/>
</dbReference>
<dbReference type="Pfam" id="PF13649">
    <property type="entry name" value="Methyltransf_25"/>
    <property type="match status" value="1"/>
</dbReference>
<sequence>MTDSNEPYMSQRDREESQRLNTQHEFLRALCSDHLIHPSIQCESLKAIADIGTGTGVWLQDVAHDLLASGEAFKDIEFVGFDVSAQQFPHNEKPGMEFVVQSIAEPFPQQYHEKFDLVHIPLLSYAIKTEDLVKAVENVVQILRPGGYLQWHESDAIDIWATPETATARSIIAYVVSERVAGGLAPAISNLLLRTIQSLSMTPAVGKLNPINWSDGMMRVTHLQTLCTASHRSPTVQNGKSMMIMSGALKLLQAGISRRQASAADPQKSASEVEELMKDAGAMMELVEAIKQGEVQTQSSWDLAMTWIVARKAVYVGKHEAWMSTRYAI</sequence>
<dbReference type="CDD" id="cd02440">
    <property type="entry name" value="AdoMet_MTases"/>
    <property type="match status" value="1"/>
</dbReference>
<keyword evidence="3" id="KW-1185">Reference proteome</keyword>
<reference evidence="2" key="1">
    <citation type="submission" date="2021-03" db="EMBL/GenBank/DDBJ databases">
        <authorList>
            <person name="Tagirdzhanova G."/>
        </authorList>
    </citation>
    <scope>NUCLEOTIDE SEQUENCE</scope>
</reference>
<evidence type="ECO:0000313" key="3">
    <source>
        <dbReference type="Proteomes" id="UP000664534"/>
    </source>
</evidence>
<dbReference type="SUPFAM" id="SSF53335">
    <property type="entry name" value="S-adenosyl-L-methionine-dependent methyltransferases"/>
    <property type="match status" value="1"/>
</dbReference>
<dbReference type="EMBL" id="CAJPDT010000069">
    <property type="protein sequence ID" value="CAF9933255.1"/>
    <property type="molecule type" value="Genomic_DNA"/>
</dbReference>
<dbReference type="InterPro" id="IPR029063">
    <property type="entry name" value="SAM-dependent_MTases_sf"/>
</dbReference>
<gene>
    <name evidence="2" type="ORF">IMSHALPRED_009117</name>
</gene>
<accession>A0A8H3G014</accession>
<dbReference type="Gene3D" id="3.40.50.150">
    <property type="entry name" value="Vaccinia Virus protein VP39"/>
    <property type="match status" value="1"/>
</dbReference>
<name>A0A8H3G014_9LECA</name>
<evidence type="ECO:0000259" key="1">
    <source>
        <dbReference type="Pfam" id="PF13649"/>
    </source>
</evidence>
<evidence type="ECO:0000313" key="2">
    <source>
        <dbReference type="EMBL" id="CAF9933255.1"/>
    </source>
</evidence>
<dbReference type="OrthoDB" id="417697at2759"/>
<organism evidence="2 3">
    <name type="scientific">Imshaugia aleurites</name>
    <dbReference type="NCBI Taxonomy" id="172621"/>
    <lineage>
        <taxon>Eukaryota</taxon>
        <taxon>Fungi</taxon>
        <taxon>Dikarya</taxon>
        <taxon>Ascomycota</taxon>
        <taxon>Pezizomycotina</taxon>
        <taxon>Lecanoromycetes</taxon>
        <taxon>OSLEUM clade</taxon>
        <taxon>Lecanoromycetidae</taxon>
        <taxon>Lecanorales</taxon>
        <taxon>Lecanorineae</taxon>
        <taxon>Parmeliaceae</taxon>
        <taxon>Imshaugia</taxon>
    </lineage>
</organism>